<dbReference type="SUPFAM" id="SSF53335">
    <property type="entry name" value="S-adenosyl-L-methionine-dependent methyltransferases"/>
    <property type="match status" value="1"/>
</dbReference>
<name>A0A8H7BQR2_9FUNG</name>
<dbReference type="InterPro" id="IPR029063">
    <property type="entry name" value="SAM-dependent_MTases_sf"/>
</dbReference>
<protein>
    <recommendedName>
        <fullName evidence="4">Methyltransferase domain-containing protein</fullName>
    </recommendedName>
</protein>
<accession>A0A8H7BQR2</accession>
<keyword evidence="3" id="KW-1185">Reference proteome</keyword>
<feature type="compositionally biased region" description="Polar residues" evidence="1">
    <location>
        <begin position="1"/>
        <end position="19"/>
    </location>
</feature>
<dbReference type="GO" id="GO:0008168">
    <property type="term" value="F:methyltransferase activity"/>
    <property type="evidence" value="ECO:0007669"/>
    <property type="project" value="TreeGrafter"/>
</dbReference>
<evidence type="ECO:0008006" key="4">
    <source>
        <dbReference type="Google" id="ProtNLM"/>
    </source>
</evidence>
<dbReference type="OrthoDB" id="2013972at2759"/>
<feature type="compositionally biased region" description="Low complexity" evidence="1">
    <location>
        <begin position="112"/>
        <end position="125"/>
    </location>
</feature>
<feature type="compositionally biased region" description="Polar residues" evidence="1">
    <location>
        <begin position="126"/>
        <end position="135"/>
    </location>
</feature>
<reference evidence="2" key="1">
    <citation type="submission" date="2020-01" db="EMBL/GenBank/DDBJ databases">
        <title>Genome Sequencing of Three Apophysomyces-Like Fungal Strains Confirms a Novel Fungal Genus in the Mucoromycota with divergent Burkholderia-like Endosymbiotic Bacteria.</title>
        <authorList>
            <person name="Stajich J.E."/>
            <person name="Macias A.M."/>
            <person name="Carter-House D."/>
            <person name="Lovett B."/>
            <person name="Kasson L.R."/>
            <person name="Berry K."/>
            <person name="Grigoriev I."/>
            <person name="Chang Y."/>
            <person name="Spatafora J."/>
            <person name="Kasson M.T."/>
        </authorList>
    </citation>
    <scope>NUCLEOTIDE SEQUENCE</scope>
    <source>
        <strain evidence="2">NRRL A-21654</strain>
    </source>
</reference>
<proteinExistence type="predicted"/>
<feature type="region of interest" description="Disordered" evidence="1">
    <location>
        <begin position="1"/>
        <end position="135"/>
    </location>
</feature>
<evidence type="ECO:0000313" key="2">
    <source>
        <dbReference type="EMBL" id="KAF7725326.1"/>
    </source>
</evidence>
<organism evidence="2 3">
    <name type="scientific">Apophysomyces ossiformis</name>
    <dbReference type="NCBI Taxonomy" id="679940"/>
    <lineage>
        <taxon>Eukaryota</taxon>
        <taxon>Fungi</taxon>
        <taxon>Fungi incertae sedis</taxon>
        <taxon>Mucoromycota</taxon>
        <taxon>Mucoromycotina</taxon>
        <taxon>Mucoromycetes</taxon>
        <taxon>Mucorales</taxon>
        <taxon>Mucorineae</taxon>
        <taxon>Mucoraceae</taxon>
        <taxon>Apophysomyces</taxon>
    </lineage>
</organism>
<dbReference type="EMBL" id="JABAYA010000099">
    <property type="protein sequence ID" value="KAF7725326.1"/>
    <property type="molecule type" value="Genomic_DNA"/>
</dbReference>
<sequence>MGNEQSQPIPNVVTSNLSPKAQRRISQAPYAHSFFDMAAKAHPGHTPVNRPPPPNLHSFFEVAAATPNPHRPRKTQSRKPSASSSTASTSSSSYTRSTHSSTSDRLPTPPISARSTTRAESSTLSPPSVKSHLSGQTMVETTMIEGRRYLAPSVSARYFLPYDDDESDRLIVLHFLLKHAFNGNFRAPIQPILADTRKRAQVLDIGCGPGTWVLELATEFPHADFHGIDLCPMFPTTIKPGNAQFKQHDIAEPLPYPANQFDYIYMRTMLGSMTRSQLIGLLAEITRVLKPGGYIEILDVEYQVQRPGPLSEELVNQKFRQIMKSYDIDLQLCHHLSTLMMTNPASGGFVDIHQGKINIPLGWGGQLGELHSQNIECFLRSLNPMIREAMTRTPPGENDKDNIVDQETASIKSLDDEAIHHIMNECKKYQSHLNWYTCYGQKPRHLNTPQQTPRASVTPSLEEGTWESIHDFAHGFVD</sequence>
<dbReference type="CDD" id="cd02440">
    <property type="entry name" value="AdoMet_MTases"/>
    <property type="match status" value="1"/>
</dbReference>
<evidence type="ECO:0000256" key="1">
    <source>
        <dbReference type="SAM" id="MobiDB-lite"/>
    </source>
</evidence>
<dbReference type="Pfam" id="PF13489">
    <property type="entry name" value="Methyltransf_23"/>
    <property type="match status" value="1"/>
</dbReference>
<dbReference type="AlphaFoldDB" id="A0A8H7BQR2"/>
<comment type="caution">
    <text evidence="2">The sequence shown here is derived from an EMBL/GenBank/DDBJ whole genome shotgun (WGS) entry which is preliminary data.</text>
</comment>
<evidence type="ECO:0000313" key="3">
    <source>
        <dbReference type="Proteomes" id="UP000605846"/>
    </source>
</evidence>
<feature type="compositionally biased region" description="Low complexity" evidence="1">
    <location>
        <begin position="81"/>
        <end position="103"/>
    </location>
</feature>
<dbReference type="PANTHER" id="PTHR43591:SF24">
    <property type="entry name" value="2-METHOXY-6-POLYPRENYL-1,4-BENZOQUINOL METHYLASE, MITOCHONDRIAL"/>
    <property type="match status" value="1"/>
</dbReference>
<dbReference type="Proteomes" id="UP000605846">
    <property type="component" value="Unassembled WGS sequence"/>
</dbReference>
<gene>
    <name evidence="2" type="ORF">EC973_009665</name>
</gene>
<dbReference type="Gene3D" id="3.40.50.150">
    <property type="entry name" value="Vaccinia Virus protein VP39"/>
    <property type="match status" value="1"/>
</dbReference>
<dbReference type="PANTHER" id="PTHR43591">
    <property type="entry name" value="METHYLTRANSFERASE"/>
    <property type="match status" value="1"/>
</dbReference>